<evidence type="ECO:0000313" key="2">
    <source>
        <dbReference type="EMBL" id="AMP99670.1"/>
    </source>
</evidence>
<reference evidence="2 3" key="1">
    <citation type="submission" date="2016-03" db="EMBL/GenBank/DDBJ databases">
        <title>Complete genome sequence of Pedobacter cryoconitis PAMC 27485.</title>
        <authorList>
            <person name="Lee J."/>
            <person name="Kim O.-S."/>
        </authorList>
    </citation>
    <scope>NUCLEOTIDE SEQUENCE [LARGE SCALE GENOMIC DNA]</scope>
    <source>
        <strain evidence="2 3">PAMC 27485</strain>
    </source>
</reference>
<dbReference type="PATRIC" id="fig|188932.3.peg.2905"/>
<evidence type="ECO:0000313" key="3">
    <source>
        <dbReference type="Proteomes" id="UP000071561"/>
    </source>
</evidence>
<sequence precursor="true">MKIIQYVSVGIFMLTVNYNAMAQKNLVTNGGFEDELSGWVDYSAKVTPYVFSTGKMSSALFSHDPLKWTGMHQIVSLPKSTQYILMTARIKADGVSVGKEDWNGALFLFEMLDKADVKIGNGINIASVTGDQDWKLYERAYVIPPGVAKIKLLFALGYVSGTMFIDDVSLKVISQADYEKYL</sequence>
<dbReference type="Gene3D" id="2.60.120.260">
    <property type="entry name" value="Galactose-binding domain-like"/>
    <property type="match status" value="1"/>
</dbReference>
<dbReference type="AlphaFoldDB" id="A0A127VEN5"/>
<gene>
    <name evidence="2" type="ORF">AY601_2787</name>
</gene>
<name>A0A127VEN5_9SPHI</name>
<feature type="signal peptide" evidence="1">
    <location>
        <begin position="1"/>
        <end position="22"/>
    </location>
</feature>
<dbReference type="EMBL" id="CP014504">
    <property type="protein sequence ID" value="AMP99670.1"/>
    <property type="molecule type" value="Genomic_DNA"/>
</dbReference>
<keyword evidence="1" id="KW-0732">Signal</keyword>
<dbReference type="RefSeq" id="WP_068402031.1">
    <property type="nucleotide sequence ID" value="NZ_CP014504.1"/>
</dbReference>
<dbReference type="KEGG" id="pcm:AY601_2787"/>
<dbReference type="Proteomes" id="UP000071561">
    <property type="component" value="Chromosome"/>
</dbReference>
<evidence type="ECO:0000256" key="1">
    <source>
        <dbReference type="SAM" id="SignalP"/>
    </source>
</evidence>
<dbReference type="OrthoDB" id="673539at2"/>
<feature type="chain" id="PRO_5007280504" description="Carbohydrate binding protein" evidence="1">
    <location>
        <begin position="23"/>
        <end position="182"/>
    </location>
</feature>
<evidence type="ECO:0008006" key="4">
    <source>
        <dbReference type="Google" id="ProtNLM"/>
    </source>
</evidence>
<dbReference type="SUPFAM" id="SSF49785">
    <property type="entry name" value="Galactose-binding domain-like"/>
    <property type="match status" value="1"/>
</dbReference>
<keyword evidence="3" id="KW-1185">Reference proteome</keyword>
<proteinExistence type="predicted"/>
<organism evidence="2 3">
    <name type="scientific">Pedobacter cryoconitis</name>
    <dbReference type="NCBI Taxonomy" id="188932"/>
    <lineage>
        <taxon>Bacteria</taxon>
        <taxon>Pseudomonadati</taxon>
        <taxon>Bacteroidota</taxon>
        <taxon>Sphingobacteriia</taxon>
        <taxon>Sphingobacteriales</taxon>
        <taxon>Sphingobacteriaceae</taxon>
        <taxon>Pedobacter</taxon>
    </lineage>
</organism>
<dbReference type="InterPro" id="IPR008979">
    <property type="entry name" value="Galactose-bd-like_sf"/>
</dbReference>
<protein>
    <recommendedName>
        <fullName evidence="4">Carbohydrate binding protein</fullName>
    </recommendedName>
</protein>
<accession>A0A127VEN5</accession>